<keyword evidence="8 9" id="KW-0472">Membrane</keyword>
<comment type="similarity">
    <text evidence="2">Belongs to the GSP I family.</text>
</comment>
<dbReference type="PANTHER" id="PTHR38779">
    <property type="entry name" value="TYPE II SECRETION SYSTEM PROTEIN I-RELATED"/>
    <property type="match status" value="1"/>
</dbReference>
<keyword evidence="11" id="KW-1185">Reference proteome</keyword>
<evidence type="ECO:0000313" key="10">
    <source>
        <dbReference type="EMBL" id="SDO85715.1"/>
    </source>
</evidence>
<dbReference type="OrthoDB" id="7864109at2"/>
<dbReference type="RefSeq" id="WP_092832646.1">
    <property type="nucleotide sequence ID" value="NZ_CP028290.1"/>
</dbReference>
<dbReference type="EMBL" id="FNJL01000004">
    <property type="protein sequence ID" value="SDO85715.1"/>
    <property type="molecule type" value="Genomic_DNA"/>
</dbReference>
<evidence type="ECO:0000256" key="7">
    <source>
        <dbReference type="ARBA" id="ARBA00022989"/>
    </source>
</evidence>
<protein>
    <submittedName>
        <fullName evidence="10">General secretion pathway protein I</fullName>
    </submittedName>
</protein>
<sequence>MIGRRHRGQQGLTLLELLVAFAIMALAMGMLYRAMGGSARSVADVDRYQRAVVLAQSLLALRDAVPEQGWNQSGESAGYQWRIASAPYPTDVKGSNIPPLHEVSIVISWSDGTRARSFELSTLRPQRRLPEPGRG</sequence>
<proteinExistence type="inferred from homology"/>
<dbReference type="InterPro" id="IPR010052">
    <property type="entry name" value="T2SS_protein-GspI"/>
</dbReference>
<keyword evidence="5" id="KW-0997">Cell inner membrane</keyword>
<dbReference type="GO" id="GO:0015628">
    <property type="term" value="P:protein secretion by the type II secretion system"/>
    <property type="evidence" value="ECO:0007669"/>
    <property type="project" value="InterPro"/>
</dbReference>
<evidence type="ECO:0000256" key="8">
    <source>
        <dbReference type="ARBA" id="ARBA00023136"/>
    </source>
</evidence>
<dbReference type="GO" id="GO:0005886">
    <property type="term" value="C:plasma membrane"/>
    <property type="evidence" value="ECO:0007669"/>
    <property type="project" value="UniProtKB-SubCell"/>
</dbReference>
<evidence type="ECO:0000256" key="3">
    <source>
        <dbReference type="ARBA" id="ARBA00022475"/>
    </source>
</evidence>
<reference evidence="11" key="1">
    <citation type="submission" date="2016-10" db="EMBL/GenBank/DDBJ databases">
        <authorList>
            <person name="Varghese N."/>
            <person name="Submissions S."/>
        </authorList>
    </citation>
    <scope>NUCLEOTIDE SEQUENCE [LARGE SCALE GENOMIC DNA]</scope>
    <source>
        <strain evidence="11">DSM 17101</strain>
    </source>
</reference>
<keyword evidence="7 9" id="KW-1133">Transmembrane helix</keyword>
<evidence type="ECO:0000256" key="2">
    <source>
        <dbReference type="ARBA" id="ARBA00008358"/>
    </source>
</evidence>
<evidence type="ECO:0000256" key="1">
    <source>
        <dbReference type="ARBA" id="ARBA00004377"/>
    </source>
</evidence>
<keyword evidence="4" id="KW-0488">Methylation</keyword>
<keyword evidence="6 9" id="KW-0812">Transmembrane</keyword>
<evidence type="ECO:0000313" key="11">
    <source>
        <dbReference type="Proteomes" id="UP000199317"/>
    </source>
</evidence>
<dbReference type="NCBIfam" id="TIGR02532">
    <property type="entry name" value="IV_pilin_GFxxxE"/>
    <property type="match status" value="1"/>
</dbReference>
<dbReference type="Pfam" id="PF07963">
    <property type="entry name" value="N_methyl"/>
    <property type="match status" value="1"/>
</dbReference>
<dbReference type="InterPro" id="IPR012902">
    <property type="entry name" value="N_methyl_site"/>
</dbReference>
<dbReference type="Proteomes" id="UP000199317">
    <property type="component" value="Unassembled WGS sequence"/>
</dbReference>
<evidence type="ECO:0000256" key="5">
    <source>
        <dbReference type="ARBA" id="ARBA00022519"/>
    </source>
</evidence>
<dbReference type="GO" id="GO:0015627">
    <property type="term" value="C:type II protein secretion system complex"/>
    <property type="evidence" value="ECO:0007669"/>
    <property type="project" value="InterPro"/>
</dbReference>
<dbReference type="PANTHER" id="PTHR38779:SF2">
    <property type="entry name" value="TYPE II SECRETION SYSTEM PROTEIN I-RELATED"/>
    <property type="match status" value="1"/>
</dbReference>
<evidence type="ECO:0000256" key="4">
    <source>
        <dbReference type="ARBA" id="ARBA00022481"/>
    </source>
</evidence>
<feature type="transmembrane region" description="Helical" evidence="9">
    <location>
        <begin position="12"/>
        <end position="32"/>
    </location>
</feature>
<organism evidence="10 11">
    <name type="scientific">Paracidovorax cattleyae</name>
    <dbReference type="NCBI Taxonomy" id="80868"/>
    <lineage>
        <taxon>Bacteria</taxon>
        <taxon>Pseudomonadati</taxon>
        <taxon>Pseudomonadota</taxon>
        <taxon>Betaproteobacteria</taxon>
        <taxon>Burkholderiales</taxon>
        <taxon>Comamonadaceae</taxon>
        <taxon>Paracidovorax</taxon>
    </lineage>
</organism>
<accession>A0A1H0MZI9</accession>
<evidence type="ECO:0000256" key="6">
    <source>
        <dbReference type="ARBA" id="ARBA00022692"/>
    </source>
</evidence>
<gene>
    <name evidence="10" type="ORF">SAMN04489708_104131</name>
</gene>
<evidence type="ECO:0000256" key="9">
    <source>
        <dbReference type="SAM" id="Phobius"/>
    </source>
</evidence>
<keyword evidence="3" id="KW-1003">Cell membrane</keyword>
<name>A0A1H0MZI9_9BURK</name>
<comment type="subcellular location">
    <subcellularLocation>
        <location evidence="1">Cell inner membrane</location>
        <topology evidence="1">Single-pass membrane protein</topology>
    </subcellularLocation>
</comment>
<dbReference type="AlphaFoldDB" id="A0A1H0MZI9"/>